<dbReference type="Pfam" id="PF13470">
    <property type="entry name" value="PIN_3"/>
    <property type="match status" value="1"/>
</dbReference>
<dbReference type="SUPFAM" id="SSF88723">
    <property type="entry name" value="PIN domain-like"/>
    <property type="match status" value="1"/>
</dbReference>
<dbReference type="NCBIfam" id="TIGR00305">
    <property type="entry name" value="putative toxin-antitoxin system toxin component, PIN family"/>
    <property type="match status" value="1"/>
</dbReference>
<gene>
    <name evidence="2" type="ORF">B0H50_13422</name>
</gene>
<protein>
    <submittedName>
        <fullName evidence="2">PIN family toxin of toxin-antitoxin system</fullName>
    </submittedName>
</protein>
<feature type="domain" description="PIN" evidence="1">
    <location>
        <begin position="1"/>
        <end position="112"/>
    </location>
</feature>
<evidence type="ECO:0000313" key="2">
    <source>
        <dbReference type="EMBL" id="PWK92663.1"/>
    </source>
</evidence>
<dbReference type="SMART" id="SM00670">
    <property type="entry name" value="PINc"/>
    <property type="match status" value="1"/>
</dbReference>
<accession>A0ABX5LHZ4</accession>
<proteinExistence type="predicted"/>
<dbReference type="InterPro" id="IPR029060">
    <property type="entry name" value="PIN-like_dom_sf"/>
</dbReference>
<keyword evidence="3" id="KW-1185">Reference proteome</keyword>
<dbReference type="PANTHER" id="PTHR34610">
    <property type="entry name" value="SSL7007 PROTEIN"/>
    <property type="match status" value="1"/>
</dbReference>
<name>A0ABX5LHZ4_9BACT</name>
<organism evidence="2 3">
    <name type="scientific">Hallerella porci</name>
    <dbReference type="NCBI Taxonomy" id="1945871"/>
    <lineage>
        <taxon>Bacteria</taxon>
        <taxon>Pseudomonadati</taxon>
        <taxon>Fibrobacterota</taxon>
        <taxon>Fibrobacteria</taxon>
        <taxon>Fibrobacterales</taxon>
        <taxon>Fibrobacteraceae</taxon>
        <taxon>Hallerella</taxon>
    </lineage>
</organism>
<dbReference type="Proteomes" id="UP000245523">
    <property type="component" value="Unassembled WGS sequence"/>
</dbReference>
<dbReference type="EMBL" id="QGHD01000034">
    <property type="protein sequence ID" value="PWK92663.1"/>
    <property type="molecule type" value="Genomic_DNA"/>
</dbReference>
<sequence>MRIVLDTNCLLASLSKRGAYFNVWRGLQEGKYTLCVSNEILDEYEEIIGQKTNSIIASNVIQTLLNAPSVELIDTFFRFNLIKDDPDDNKFVDCAIAGNATFIVSNDSHFSVLREIDFPKLILKSLQEFSVILQ</sequence>
<reference evidence="2 3" key="1">
    <citation type="submission" date="2018-05" db="EMBL/GenBank/DDBJ databases">
        <title>Animal gut microbial communities from fecal samples from Wisconsin, USA.</title>
        <authorList>
            <person name="Neumann A."/>
        </authorList>
    </citation>
    <scope>NUCLEOTIDE SEQUENCE [LARGE SCALE GENOMIC DNA]</scope>
    <source>
        <strain evidence="2 3">UWS4</strain>
    </source>
</reference>
<comment type="caution">
    <text evidence="2">The sequence shown here is derived from an EMBL/GenBank/DDBJ whole genome shotgun (WGS) entry which is preliminary data.</text>
</comment>
<evidence type="ECO:0000313" key="3">
    <source>
        <dbReference type="Proteomes" id="UP000245523"/>
    </source>
</evidence>
<evidence type="ECO:0000259" key="1">
    <source>
        <dbReference type="SMART" id="SM00670"/>
    </source>
</evidence>
<dbReference type="PANTHER" id="PTHR34610:SF3">
    <property type="entry name" value="SSL7007 PROTEIN"/>
    <property type="match status" value="1"/>
</dbReference>
<dbReference type="InterPro" id="IPR002850">
    <property type="entry name" value="PIN_toxin-like"/>
</dbReference>
<dbReference type="InterPro" id="IPR002716">
    <property type="entry name" value="PIN_dom"/>
</dbReference>
<dbReference type="Gene3D" id="3.40.50.1010">
    <property type="entry name" value="5'-nuclease"/>
    <property type="match status" value="1"/>
</dbReference>
<dbReference type="RefSeq" id="WP_109587808.1">
    <property type="nucleotide sequence ID" value="NZ_QGHD01000034.1"/>
</dbReference>